<proteinExistence type="predicted"/>
<dbReference type="OrthoDB" id="4868950at2"/>
<dbReference type="KEGG" id="lxl:KDY119_03090"/>
<reference evidence="1 2" key="1">
    <citation type="submission" date="2019-10" db="EMBL/GenBank/DDBJ databases">
        <title>Genome sequence of Luteimicrobium xylanilyticum HY-24.</title>
        <authorList>
            <person name="Kim D.Y."/>
            <person name="Park H.-Y."/>
        </authorList>
    </citation>
    <scope>NUCLEOTIDE SEQUENCE [LARGE SCALE GENOMIC DNA]</scope>
    <source>
        <strain evidence="1 2">HY-24</strain>
    </source>
</reference>
<dbReference type="RefSeq" id="WP_153022507.1">
    <property type="nucleotide sequence ID" value="NZ_BAABIH010000024.1"/>
</dbReference>
<gene>
    <name evidence="1" type="ORF">KDY119_03090</name>
</gene>
<keyword evidence="2" id="KW-1185">Reference proteome</keyword>
<organism evidence="1 2">
    <name type="scientific">Luteimicrobium xylanilyticum</name>
    <dbReference type="NCBI Taxonomy" id="1133546"/>
    <lineage>
        <taxon>Bacteria</taxon>
        <taxon>Bacillati</taxon>
        <taxon>Actinomycetota</taxon>
        <taxon>Actinomycetes</taxon>
        <taxon>Micrococcales</taxon>
        <taxon>Luteimicrobium</taxon>
    </lineage>
</organism>
<evidence type="ECO:0000313" key="2">
    <source>
        <dbReference type="Proteomes" id="UP000326702"/>
    </source>
</evidence>
<evidence type="ECO:0008006" key="3">
    <source>
        <dbReference type="Google" id="ProtNLM"/>
    </source>
</evidence>
<protein>
    <recommendedName>
        <fullName evidence="3">Fe-S cluster assembly iron-binding protein IscA</fullName>
    </recommendedName>
</protein>
<dbReference type="Proteomes" id="UP000326702">
    <property type="component" value="Chromosome"/>
</dbReference>
<dbReference type="EMBL" id="CP045529">
    <property type="protein sequence ID" value="QFU99559.1"/>
    <property type="molecule type" value="Genomic_DNA"/>
</dbReference>
<accession>A0A5P9QE52</accession>
<evidence type="ECO:0000313" key="1">
    <source>
        <dbReference type="EMBL" id="QFU99559.1"/>
    </source>
</evidence>
<dbReference type="AlphaFoldDB" id="A0A5P9QE52"/>
<dbReference type="SUPFAM" id="SSF89360">
    <property type="entry name" value="HesB-like domain"/>
    <property type="match status" value="1"/>
</dbReference>
<name>A0A5P9QE52_9MICO</name>
<dbReference type="InterPro" id="IPR035903">
    <property type="entry name" value="HesB-like_dom_sf"/>
</dbReference>
<dbReference type="Gene3D" id="2.60.300.12">
    <property type="entry name" value="HesB-like domain"/>
    <property type="match status" value="1"/>
</dbReference>
<sequence length="93" mass="9354">MLTLTENARTAVVGLASQAGVGPDGGLRIAESQSVAGSLELAVVPQPQADDQVVVEDEARVFVDAATAPALDKLTLDTDPAASGTAFVLAPQP</sequence>